<gene>
    <name evidence="2" type="ORF">I8752_06010</name>
</gene>
<organism evidence="2 3">
    <name type="scientific">Dendronalium phyllosphericum CENA369</name>
    <dbReference type="NCBI Taxonomy" id="1725256"/>
    <lineage>
        <taxon>Bacteria</taxon>
        <taxon>Bacillati</taxon>
        <taxon>Cyanobacteriota</taxon>
        <taxon>Cyanophyceae</taxon>
        <taxon>Nostocales</taxon>
        <taxon>Nostocaceae</taxon>
        <taxon>Dendronalium</taxon>
        <taxon>Dendronalium phyllosphericum</taxon>
    </lineage>
</organism>
<dbReference type="RefSeq" id="WP_214431396.1">
    <property type="nucleotide sequence ID" value="NZ_CAWPUQ010000046.1"/>
</dbReference>
<evidence type="ECO:0000256" key="1">
    <source>
        <dbReference type="SAM" id="MobiDB-lite"/>
    </source>
</evidence>
<accession>A0A8J7LG21</accession>
<feature type="region of interest" description="Disordered" evidence="1">
    <location>
        <begin position="8"/>
        <end position="31"/>
    </location>
</feature>
<reference evidence="2 3" key="1">
    <citation type="journal article" date="2021" name="Int. J. Syst. Evol. Microbiol.">
        <title>Amazonocrinis nigriterrae gen. nov., sp. nov., Atlanticothrix silvestris gen. nov., sp. nov. and Dendronalium phyllosphericum gen. nov., sp. nov., nostocacean cyanobacteria from Brazilian environments.</title>
        <authorList>
            <person name="Alvarenga D.O."/>
            <person name="Andreote A.P.D."/>
            <person name="Branco L.H.Z."/>
            <person name="Delbaje E."/>
            <person name="Cruz R.B."/>
            <person name="Varani A.M."/>
            <person name="Fiore M.F."/>
        </authorList>
    </citation>
    <scope>NUCLEOTIDE SEQUENCE [LARGE SCALE GENOMIC DNA]</scope>
    <source>
        <strain evidence="2 3">CENA369</strain>
    </source>
</reference>
<sequence>MFYIQVVRQRRGGKAPSTSKPSEVETRNEKSSKFAKTKTIEYISNTQQVYYLERRLFC</sequence>
<evidence type="ECO:0000313" key="2">
    <source>
        <dbReference type="EMBL" id="MBH8572574.1"/>
    </source>
</evidence>
<proteinExistence type="predicted"/>
<comment type="caution">
    <text evidence="2">The sequence shown here is derived from an EMBL/GenBank/DDBJ whole genome shotgun (WGS) entry which is preliminary data.</text>
</comment>
<feature type="compositionally biased region" description="Basic and acidic residues" evidence="1">
    <location>
        <begin position="22"/>
        <end position="31"/>
    </location>
</feature>
<name>A0A8J7LG21_9NOST</name>
<evidence type="ECO:0000313" key="3">
    <source>
        <dbReference type="Proteomes" id="UP000662314"/>
    </source>
</evidence>
<dbReference type="AlphaFoldDB" id="A0A8J7LG21"/>
<keyword evidence="3" id="KW-1185">Reference proteome</keyword>
<protein>
    <submittedName>
        <fullName evidence="2">Uncharacterized protein</fullName>
    </submittedName>
</protein>
<dbReference type="EMBL" id="JAECZA010000014">
    <property type="protein sequence ID" value="MBH8572574.1"/>
    <property type="molecule type" value="Genomic_DNA"/>
</dbReference>
<dbReference type="Proteomes" id="UP000662314">
    <property type="component" value="Unassembled WGS sequence"/>
</dbReference>